<reference evidence="1" key="1">
    <citation type="submission" date="2020-04" db="EMBL/GenBank/DDBJ databases">
        <authorList>
            <person name="Chiriac C."/>
            <person name="Salcher M."/>
            <person name="Ghai R."/>
            <person name="Kavagutti S V."/>
        </authorList>
    </citation>
    <scope>NUCLEOTIDE SEQUENCE</scope>
</reference>
<sequence length="129" mass="12790">MANATAITVTDLTANAVTTRPTGDTLDTGTAAVTLAAAVGGIGSRVIIEVTNTAAANLVASVAAGDEPPAYNAGIGALASSNIAQNAVVYMGPFEMGRFGKSTGNLSVTFTPASGTIGATIRCYRLPKI</sequence>
<organism evidence="1">
    <name type="scientific">uncultured Caudovirales phage</name>
    <dbReference type="NCBI Taxonomy" id="2100421"/>
    <lineage>
        <taxon>Viruses</taxon>
        <taxon>Duplodnaviria</taxon>
        <taxon>Heunggongvirae</taxon>
        <taxon>Uroviricota</taxon>
        <taxon>Caudoviricetes</taxon>
        <taxon>Peduoviridae</taxon>
        <taxon>Maltschvirus</taxon>
        <taxon>Maltschvirus maltsch</taxon>
    </lineage>
</organism>
<name>A0A6J5MMX4_9CAUD</name>
<protein>
    <submittedName>
        <fullName evidence="1">Uncharacterized protein</fullName>
    </submittedName>
</protein>
<evidence type="ECO:0000313" key="1">
    <source>
        <dbReference type="EMBL" id="CAB4147712.1"/>
    </source>
</evidence>
<gene>
    <name evidence="1" type="ORF">UFOVP505_44</name>
</gene>
<accession>A0A6J5MMX4</accession>
<dbReference type="EMBL" id="LR796475">
    <property type="protein sequence ID" value="CAB4147712.1"/>
    <property type="molecule type" value="Genomic_DNA"/>
</dbReference>
<proteinExistence type="predicted"/>